<dbReference type="InterPro" id="IPR038610">
    <property type="entry name" value="FliK-like_C_sf"/>
</dbReference>
<dbReference type="Gene3D" id="3.30.750.140">
    <property type="match status" value="1"/>
</dbReference>
<accession>A0ABZ0UXG0</accession>
<keyword evidence="3" id="KW-0969">Cilium</keyword>
<name>A0ABZ0UXG0_9RICK</name>
<proteinExistence type="predicted"/>
<protein>
    <submittedName>
        <fullName evidence="3">Flagellar hook-length control protein FliK</fullName>
    </submittedName>
</protein>
<keyword evidence="4" id="KW-1185">Reference proteome</keyword>
<keyword evidence="3" id="KW-0282">Flagellum</keyword>
<evidence type="ECO:0000256" key="1">
    <source>
        <dbReference type="SAM" id="MobiDB-lite"/>
    </source>
</evidence>
<evidence type="ECO:0000313" key="3">
    <source>
        <dbReference type="EMBL" id="WPY01327.1"/>
    </source>
</evidence>
<dbReference type="Pfam" id="PF02120">
    <property type="entry name" value="Flg_hook"/>
    <property type="match status" value="1"/>
</dbReference>
<sequence>MADLAVLSVISNNGSNKILALESDFSQDNNKFKEMLGKASNRLEKAESRKERNPEAQENKLEKTEEAQDVEVEFEFVISNEGNIKADSDENSIQSFMLSNLNTENEQFVVADDADLKKEILVASAEIDANLHQQVLPQETKVDKGTVKGTVEVDTVQELVITTNADVNSFMPIKFEETKLKQAEEIDIALPQEDKKADDLAQDLVLGSQFLPLQSMQRLDLDSELSDLSDNLTPSTRQEKQKKVDVGVNIITEPEGSDGNVKNFGQNNIKPDMVHRVVAPVVEMLRSEIQATKDINDHLSNSKELIEDSSSGSKSFVIQLDGDKRTVISFKEIASQQLENIPHRNDQVRMAVETAANNGYSKIILQMHPESLGTIDIAIEFNKEKVVSIQFRAENRNTSELLAKDCPVLERELSKVVNIDSDTSLSFDFKGDNSDNSSHQTPEQNKRNILSTHLMLQEDTNSKAKPIKNGYGGRLSADSVDIKV</sequence>
<dbReference type="InterPro" id="IPR021136">
    <property type="entry name" value="Flagellar_hook_control-like_C"/>
</dbReference>
<evidence type="ECO:0000259" key="2">
    <source>
        <dbReference type="Pfam" id="PF02120"/>
    </source>
</evidence>
<feature type="domain" description="Flagellar hook-length control protein-like C-terminal" evidence="2">
    <location>
        <begin position="352"/>
        <end position="415"/>
    </location>
</feature>
<reference evidence="3 4" key="1">
    <citation type="submission" date="2022-10" db="EMBL/GenBank/DDBJ databases">
        <title>Host association and intracellularity evolved multiple times independently in the Rickettsiales.</title>
        <authorList>
            <person name="Castelli M."/>
            <person name="Nardi T."/>
            <person name="Gammuto L."/>
            <person name="Bellinzona G."/>
            <person name="Sabaneyeva E."/>
            <person name="Potekhin A."/>
            <person name="Serra V."/>
            <person name="Petroni G."/>
            <person name="Sassera D."/>
        </authorList>
    </citation>
    <scope>NUCLEOTIDE SEQUENCE [LARGE SCALE GENOMIC DNA]</scope>
    <source>
        <strain evidence="3 4">Kr 154-4</strain>
    </source>
</reference>
<dbReference type="RefSeq" id="WP_323738107.1">
    <property type="nucleotide sequence ID" value="NZ_CP112932.1"/>
</dbReference>
<dbReference type="Proteomes" id="UP001326613">
    <property type="component" value="Chromosome"/>
</dbReference>
<feature type="compositionally biased region" description="Basic and acidic residues" evidence="1">
    <location>
        <begin position="38"/>
        <end position="66"/>
    </location>
</feature>
<evidence type="ECO:0000313" key="4">
    <source>
        <dbReference type="Proteomes" id="UP001326613"/>
    </source>
</evidence>
<gene>
    <name evidence="3" type="ORF">Trichorick_01237</name>
</gene>
<organism evidence="3 4">
    <name type="scientific">Candidatus Trichorickettsia mobilis</name>
    <dbReference type="NCBI Taxonomy" id="1346319"/>
    <lineage>
        <taxon>Bacteria</taxon>
        <taxon>Pseudomonadati</taxon>
        <taxon>Pseudomonadota</taxon>
        <taxon>Alphaproteobacteria</taxon>
        <taxon>Rickettsiales</taxon>
        <taxon>Rickettsiaceae</taxon>
        <taxon>Rickettsieae</taxon>
        <taxon>Candidatus Trichorickettsia</taxon>
    </lineage>
</organism>
<feature type="region of interest" description="Disordered" evidence="1">
    <location>
        <begin position="38"/>
        <end position="67"/>
    </location>
</feature>
<keyword evidence="3" id="KW-0966">Cell projection</keyword>
<dbReference type="EMBL" id="CP112932">
    <property type="protein sequence ID" value="WPY01327.1"/>
    <property type="molecule type" value="Genomic_DNA"/>
</dbReference>